<evidence type="ECO:0000256" key="2">
    <source>
        <dbReference type="SAM" id="MobiDB-lite"/>
    </source>
</evidence>
<evidence type="ECO:0000313" key="4">
    <source>
        <dbReference type="Proteomes" id="UP001596417"/>
    </source>
</evidence>
<gene>
    <name evidence="3" type="ORF">ACFQL7_20155</name>
</gene>
<reference evidence="3 4" key="1">
    <citation type="journal article" date="2019" name="Int. J. Syst. Evol. Microbiol.">
        <title>The Global Catalogue of Microorganisms (GCM) 10K type strain sequencing project: providing services to taxonomists for standard genome sequencing and annotation.</title>
        <authorList>
            <consortium name="The Broad Institute Genomics Platform"/>
            <consortium name="The Broad Institute Genome Sequencing Center for Infectious Disease"/>
            <person name="Wu L."/>
            <person name="Ma J."/>
        </authorList>
    </citation>
    <scope>NUCLEOTIDE SEQUENCE [LARGE SCALE GENOMIC DNA]</scope>
    <source>
        <strain evidence="3 4">RDMS1</strain>
    </source>
</reference>
<comment type="caution">
    <text evidence="3">The sequence shown here is derived from an EMBL/GenBank/DDBJ whole genome shotgun (WGS) entry which is preliminary data.</text>
</comment>
<feature type="coiled-coil region" evidence="1">
    <location>
        <begin position="197"/>
        <end position="224"/>
    </location>
</feature>
<protein>
    <submittedName>
        <fullName evidence="3">Uncharacterized protein</fullName>
    </submittedName>
</protein>
<feature type="compositionally biased region" description="Polar residues" evidence="2">
    <location>
        <begin position="1"/>
        <end position="19"/>
    </location>
</feature>
<feature type="compositionally biased region" description="Basic and acidic residues" evidence="2">
    <location>
        <begin position="20"/>
        <end position="32"/>
    </location>
</feature>
<proteinExistence type="predicted"/>
<evidence type="ECO:0000313" key="3">
    <source>
        <dbReference type="EMBL" id="MFC7191867.1"/>
    </source>
</evidence>
<dbReference type="RefSeq" id="WP_264822326.1">
    <property type="nucleotide sequence ID" value="NZ_CP110249.1"/>
</dbReference>
<keyword evidence="4" id="KW-1185">Reference proteome</keyword>
<dbReference type="AlphaFoldDB" id="A0ABD5YVC4"/>
<feature type="region of interest" description="Disordered" evidence="2">
    <location>
        <begin position="1"/>
        <end position="32"/>
    </location>
</feature>
<name>A0ABD5YVC4_9EURY</name>
<accession>A0ABD5YVC4</accession>
<dbReference type="GeneID" id="76201656"/>
<dbReference type="Proteomes" id="UP001596417">
    <property type="component" value="Unassembled WGS sequence"/>
</dbReference>
<dbReference type="EMBL" id="JBHTAX010000001">
    <property type="protein sequence ID" value="MFC7191867.1"/>
    <property type="molecule type" value="Genomic_DNA"/>
</dbReference>
<sequence length="225" mass="25885">MGFNISKYTDSSNHTTAKNTEAEPEKNETFPERVEKYEEYRQAIDMVRFTGILVDFALKESDEDKRGDFVGRSPLADEYQEWSDKAYSELKGECADLDGNLREYREAFPEPENMDEYTKITSENIDDELAEGVLENAKANEKFGNDDDDVIYVPEEWEAPDLWYNNQASVDNLAEELLDTVAATKGIDREGKIFERIVENVENNDRLNEMADELKEQLGESESDE</sequence>
<organism evidence="3 4">
    <name type="scientific">Halocatena marina</name>
    <dbReference type="NCBI Taxonomy" id="2934937"/>
    <lineage>
        <taxon>Archaea</taxon>
        <taxon>Methanobacteriati</taxon>
        <taxon>Methanobacteriota</taxon>
        <taxon>Stenosarchaea group</taxon>
        <taxon>Halobacteria</taxon>
        <taxon>Halobacteriales</taxon>
        <taxon>Natronomonadaceae</taxon>
        <taxon>Halocatena</taxon>
    </lineage>
</organism>
<keyword evidence="1" id="KW-0175">Coiled coil</keyword>
<evidence type="ECO:0000256" key="1">
    <source>
        <dbReference type="SAM" id="Coils"/>
    </source>
</evidence>